<dbReference type="Proteomes" id="UP000494162">
    <property type="component" value="Unassembled WGS sequence"/>
</dbReference>
<organism evidence="2 3">
    <name type="scientific">Burkholderia pseudomultivorans</name>
    <dbReference type="NCBI Taxonomy" id="1207504"/>
    <lineage>
        <taxon>Bacteria</taxon>
        <taxon>Pseudomonadati</taxon>
        <taxon>Pseudomonadota</taxon>
        <taxon>Betaproteobacteria</taxon>
        <taxon>Burkholderiales</taxon>
        <taxon>Burkholderiaceae</taxon>
        <taxon>Burkholderia</taxon>
        <taxon>Burkholderia cepacia complex</taxon>
    </lineage>
</organism>
<dbReference type="RefSeq" id="WP_174901411.1">
    <property type="nucleotide sequence ID" value="NZ_CABVPP010000002.1"/>
</dbReference>
<reference evidence="2 3" key="1">
    <citation type="submission" date="2019-09" db="EMBL/GenBank/DDBJ databases">
        <authorList>
            <person name="Depoorter E."/>
        </authorList>
    </citation>
    <scope>NUCLEOTIDE SEQUENCE [LARGE SCALE GENOMIC DNA]</scope>
    <source>
        <strain evidence="2">LMG 26883</strain>
    </source>
</reference>
<dbReference type="AlphaFoldDB" id="A0A6P2HGF1"/>
<evidence type="ECO:0000313" key="2">
    <source>
        <dbReference type="EMBL" id="VWB14712.1"/>
    </source>
</evidence>
<proteinExistence type="predicted"/>
<dbReference type="EMBL" id="CABVPP010000002">
    <property type="protein sequence ID" value="VWB14712.1"/>
    <property type="molecule type" value="Genomic_DNA"/>
</dbReference>
<accession>A0A6P2HGF1</accession>
<protein>
    <submittedName>
        <fullName evidence="2">Uncharacterized protein</fullName>
    </submittedName>
</protein>
<dbReference type="GeneID" id="93167542"/>
<name>A0A6P2HGF1_9BURK</name>
<feature type="region of interest" description="Disordered" evidence="1">
    <location>
        <begin position="45"/>
        <end position="64"/>
    </location>
</feature>
<evidence type="ECO:0000313" key="3">
    <source>
        <dbReference type="Proteomes" id="UP000494162"/>
    </source>
</evidence>
<sequence>MGRVALVKNGTVENVIVLDANAPAFEPDDGSQLVALPEDSLVGPGWARSGDNWTAPPAPAPVATQPVDPVEKLRVFLIANPDVAELVGADPGGATASGG</sequence>
<gene>
    <name evidence="2" type="ORF">BPS26883_00522</name>
</gene>
<evidence type="ECO:0000256" key="1">
    <source>
        <dbReference type="SAM" id="MobiDB-lite"/>
    </source>
</evidence>